<reference evidence="4" key="1">
    <citation type="submission" date="2015-09" db="EMBL/GenBank/DDBJ databases">
        <authorList>
            <person name="Bertelli C."/>
        </authorList>
    </citation>
    <scope>NUCLEOTIDE SEQUENCE [LARGE SCALE GENOMIC DNA]</scope>
    <source>
        <strain evidence="4">KNic</strain>
    </source>
</reference>
<sequence>MGLDLTYGSVMKHIKSERLKKLETELNDLEQWLKLGLVPKKDVDKHKEEIHAVKAKIEEEKERLQFLKESGEAEEYIAPKRVPGRAGYNDMPTIPDIDIGETMGGSDTGFDMETDAIEVDNSLEERDDEEEEAENEEEEEEDDESYFSDRNRWRRGGIVDPDANDW</sequence>
<keyword evidence="4" id="KW-1185">Reference proteome</keyword>
<feature type="region of interest" description="Disordered" evidence="2">
    <location>
        <begin position="82"/>
        <end position="166"/>
    </location>
</feature>
<dbReference type="InParanoid" id="A0A0U5J8L0"/>
<dbReference type="Proteomes" id="UP000069902">
    <property type="component" value="Chromosome cPNK"/>
</dbReference>
<evidence type="ECO:0000313" key="3">
    <source>
        <dbReference type="EMBL" id="CUI16409.1"/>
    </source>
</evidence>
<protein>
    <submittedName>
        <fullName evidence="3">Uncharacterized protein</fullName>
    </submittedName>
</protein>
<evidence type="ECO:0000256" key="1">
    <source>
        <dbReference type="SAM" id="Coils"/>
    </source>
</evidence>
<evidence type="ECO:0000256" key="2">
    <source>
        <dbReference type="SAM" id="MobiDB-lite"/>
    </source>
</evidence>
<accession>A0A0U5J8L0</accession>
<keyword evidence="1" id="KW-0175">Coiled coil</keyword>
<organism evidence="3 4">
    <name type="scientific">Candidatus Protochlamydia naegleriophila</name>
    <dbReference type="NCBI Taxonomy" id="389348"/>
    <lineage>
        <taxon>Bacteria</taxon>
        <taxon>Pseudomonadati</taxon>
        <taxon>Chlamydiota</taxon>
        <taxon>Chlamydiia</taxon>
        <taxon>Parachlamydiales</taxon>
        <taxon>Parachlamydiaceae</taxon>
        <taxon>Candidatus Protochlamydia</taxon>
    </lineage>
</organism>
<feature type="coiled-coil region" evidence="1">
    <location>
        <begin position="43"/>
        <end position="74"/>
    </location>
</feature>
<dbReference type="KEGG" id="pnl:PNK_0783"/>
<name>A0A0U5J8L0_9BACT</name>
<evidence type="ECO:0000313" key="4">
    <source>
        <dbReference type="Proteomes" id="UP000069902"/>
    </source>
</evidence>
<dbReference type="AlphaFoldDB" id="A0A0U5J8L0"/>
<proteinExistence type="predicted"/>
<dbReference type="EMBL" id="LN879502">
    <property type="protein sequence ID" value="CUI16409.1"/>
    <property type="molecule type" value="Genomic_DNA"/>
</dbReference>
<dbReference type="STRING" id="389348.PNK_0783"/>
<feature type="compositionally biased region" description="Acidic residues" evidence="2">
    <location>
        <begin position="110"/>
        <end position="146"/>
    </location>
</feature>
<gene>
    <name evidence="3" type="ORF">PNK_0783</name>
</gene>
<dbReference type="PATRIC" id="fig|389348.3.peg.859"/>